<comment type="caution">
    <text evidence="16">The sequence shown here is derived from an EMBL/GenBank/DDBJ whole genome shotgun (WGS) entry which is preliminary data.</text>
</comment>
<comment type="pathway">
    <text evidence="2">Protein modification; protein ubiquitination.</text>
</comment>
<evidence type="ECO:0000256" key="14">
    <source>
        <dbReference type="SAM" id="MobiDB-lite"/>
    </source>
</evidence>
<dbReference type="CDD" id="cd16451">
    <property type="entry name" value="mRING_PEX12"/>
    <property type="match status" value="1"/>
</dbReference>
<comment type="subcellular location">
    <subcellularLocation>
        <location evidence="1">Peroxisome membrane</location>
        <topology evidence="1">Multi-pass membrane protein</topology>
    </subcellularLocation>
</comment>
<name>A0A9W7G0E3_9STRA</name>
<comment type="similarity">
    <text evidence="3">Belongs to the pex2/pex10/pex12 family.</text>
</comment>
<evidence type="ECO:0000256" key="11">
    <source>
        <dbReference type="ARBA" id="ARBA00023136"/>
    </source>
</evidence>
<dbReference type="GO" id="GO:0008270">
    <property type="term" value="F:zinc ion binding"/>
    <property type="evidence" value="ECO:0007669"/>
    <property type="project" value="UniProtKB-KW"/>
</dbReference>
<evidence type="ECO:0000259" key="15">
    <source>
        <dbReference type="Pfam" id="PF04757"/>
    </source>
</evidence>
<evidence type="ECO:0000256" key="2">
    <source>
        <dbReference type="ARBA" id="ARBA00004906"/>
    </source>
</evidence>
<keyword evidence="8" id="KW-0862">Zinc</keyword>
<keyword evidence="10" id="KW-1133">Transmembrane helix</keyword>
<dbReference type="Gene3D" id="3.30.40.10">
    <property type="entry name" value="Zinc/RING finger domain, C3HC4 (zinc finger)"/>
    <property type="match status" value="1"/>
</dbReference>
<keyword evidence="6" id="KW-0479">Metal-binding</keyword>
<keyword evidence="12" id="KW-0576">Peroxisome</keyword>
<feature type="region of interest" description="Disordered" evidence="14">
    <location>
        <begin position="256"/>
        <end position="280"/>
    </location>
</feature>
<evidence type="ECO:0000256" key="3">
    <source>
        <dbReference type="ARBA" id="ARBA00008704"/>
    </source>
</evidence>
<evidence type="ECO:0000256" key="12">
    <source>
        <dbReference type="ARBA" id="ARBA00023140"/>
    </source>
</evidence>
<evidence type="ECO:0000256" key="8">
    <source>
        <dbReference type="ARBA" id="ARBA00022833"/>
    </source>
</evidence>
<keyword evidence="11" id="KW-0472">Membrane</keyword>
<dbReference type="EMBL" id="BRYA01000003">
    <property type="protein sequence ID" value="GMI30766.1"/>
    <property type="molecule type" value="Genomic_DNA"/>
</dbReference>
<dbReference type="GO" id="GO:1990429">
    <property type="term" value="C:peroxisomal importomer complex"/>
    <property type="evidence" value="ECO:0007669"/>
    <property type="project" value="TreeGrafter"/>
</dbReference>
<feature type="region of interest" description="Disordered" evidence="14">
    <location>
        <begin position="205"/>
        <end position="225"/>
    </location>
</feature>
<dbReference type="AlphaFoldDB" id="A0A9W7G0E3"/>
<dbReference type="InterPro" id="IPR013083">
    <property type="entry name" value="Znf_RING/FYVE/PHD"/>
</dbReference>
<keyword evidence="4" id="KW-0813">Transport</keyword>
<dbReference type="GO" id="GO:0004842">
    <property type="term" value="F:ubiquitin-protein transferase activity"/>
    <property type="evidence" value="ECO:0007669"/>
    <property type="project" value="TreeGrafter"/>
</dbReference>
<evidence type="ECO:0000313" key="16">
    <source>
        <dbReference type="EMBL" id="GMI30766.1"/>
    </source>
</evidence>
<dbReference type="GO" id="GO:0005778">
    <property type="term" value="C:peroxisomal membrane"/>
    <property type="evidence" value="ECO:0007669"/>
    <property type="project" value="UniProtKB-SubCell"/>
</dbReference>
<keyword evidence="7" id="KW-0863">Zinc-finger</keyword>
<keyword evidence="9" id="KW-0653">Protein transport</keyword>
<reference evidence="17" key="1">
    <citation type="journal article" date="2023" name="Commun. Biol.">
        <title>Genome analysis of Parmales, the sister group of diatoms, reveals the evolutionary specialization of diatoms from phago-mixotrophs to photoautotrophs.</title>
        <authorList>
            <person name="Ban H."/>
            <person name="Sato S."/>
            <person name="Yoshikawa S."/>
            <person name="Yamada K."/>
            <person name="Nakamura Y."/>
            <person name="Ichinomiya M."/>
            <person name="Sato N."/>
            <person name="Blanc-Mathieu R."/>
            <person name="Endo H."/>
            <person name="Kuwata A."/>
            <person name="Ogata H."/>
        </authorList>
    </citation>
    <scope>NUCLEOTIDE SEQUENCE [LARGE SCALE GENOMIC DNA]</scope>
</reference>
<keyword evidence="17" id="KW-1185">Reference proteome</keyword>
<evidence type="ECO:0000256" key="13">
    <source>
        <dbReference type="ARBA" id="ARBA00029692"/>
    </source>
</evidence>
<evidence type="ECO:0000256" key="7">
    <source>
        <dbReference type="ARBA" id="ARBA00022771"/>
    </source>
</evidence>
<organism evidence="16 17">
    <name type="scientific">Triparma columacea</name>
    <dbReference type="NCBI Taxonomy" id="722753"/>
    <lineage>
        <taxon>Eukaryota</taxon>
        <taxon>Sar</taxon>
        <taxon>Stramenopiles</taxon>
        <taxon>Ochrophyta</taxon>
        <taxon>Bolidophyceae</taxon>
        <taxon>Parmales</taxon>
        <taxon>Triparmaceae</taxon>
        <taxon>Triparma</taxon>
    </lineage>
</organism>
<evidence type="ECO:0000256" key="9">
    <source>
        <dbReference type="ARBA" id="ARBA00022927"/>
    </source>
</evidence>
<accession>A0A9W7G0E3</accession>
<evidence type="ECO:0000256" key="5">
    <source>
        <dbReference type="ARBA" id="ARBA00022692"/>
    </source>
</evidence>
<feature type="domain" description="Pex N-terminal" evidence="15">
    <location>
        <begin position="24"/>
        <end position="237"/>
    </location>
</feature>
<evidence type="ECO:0000256" key="6">
    <source>
        <dbReference type="ARBA" id="ARBA00022723"/>
    </source>
</evidence>
<proteinExistence type="inferred from homology"/>
<protein>
    <recommendedName>
        <fullName evidence="13">Peroxin-12</fullName>
    </recommendedName>
</protein>
<dbReference type="InterPro" id="IPR017375">
    <property type="entry name" value="PEX12"/>
</dbReference>
<dbReference type="GO" id="GO:0016558">
    <property type="term" value="P:protein import into peroxisome matrix"/>
    <property type="evidence" value="ECO:0007669"/>
    <property type="project" value="InterPro"/>
</dbReference>
<evidence type="ECO:0000256" key="1">
    <source>
        <dbReference type="ARBA" id="ARBA00004585"/>
    </source>
</evidence>
<evidence type="ECO:0000256" key="10">
    <source>
        <dbReference type="ARBA" id="ARBA00022989"/>
    </source>
</evidence>
<dbReference type="Pfam" id="PF04757">
    <property type="entry name" value="Pex2_Pex12"/>
    <property type="match status" value="1"/>
</dbReference>
<evidence type="ECO:0000256" key="4">
    <source>
        <dbReference type="ARBA" id="ARBA00022448"/>
    </source>
</evidence>
<dbReference type="Proteomes" id="UP001165065">
    <property type="component" value="Unassembled WGS sequence"/>
</dbReference>
<evidence type="ECO:0000313" key="17">
    <source>
        <dbReference type="Proteomes" id="UP001165065"/>
    </source>
</evidence>
<dbReference type="GO" id="GO:0006513">
    <property type="term" value="P:protein monoubiquitination"/>
    <property type="evidence" value="ECO:0007669"/>
    <property type="project" value="TreeGrafter"/>
</dbReference>
<dbReference type="PANTHER" id="PTHR12888:SF0">
    <property type="entry name" value="PEROXISOME ASSEMBLY PROTEIN 12"/>
    <property type="match status" value="1"/>
</dbReference>
<gene>
    <name evidence="16" type="ORF">TrCOL_g3222</name>
</gene>
<dbReference type="SUPFAM" id="SSF57850">
    <property type="entry name" value="RING/U-box"/>
    <property type="match status" value="1"/>
</dbReference>
<dbReference type="OrthoDB" id="107372at2759"/>
<keyword evidence="5" id="KW-0812">Transmembrane</keyword>
<feature type="compositionally biased region" description="Gly residues" evidence="14">
    <location>
        <begin position="206"/>
        <end position="223"/>
    </location>
</feature>
<dbReference type="PANTHER" id="PTHR12888">
    <property type="entry name" value="PEROXISOME ASSEMBLY PROTEIN 12 PEROXIN-12"/>
    <property type="match status" value="1"/>
</dbReference>
<sequence>MDLWLAIPPPATQLPSFFELSLLRLLKDALISASGNHLDTAIRKVGLAGWEEEARAVARGAVEWRSVSKGDGLVGEGSYGLKRSRVVGDGQGRRMEDMRTGDQIRAVAMAVAVGWGDGRGREMYERFKRETEEHADTREDTGRYARFRNLKKLFVRVYPYIRLSLSSVSILSSFLYLHGLTVYHSPTDWMIGQVVRRKTMQDIEVGGKGGGRINQRRGGGGEGGRSRAKKIAMAALFAFTVYGWVKNAAEEIRKARREGRSGEGEEGQMEAPESLIPKLPASTKRIVTETPHLCPLCRRKRVNPTVVKETGFVYCYRCIVGAVRTEGRDPVTGAECSEDGIIRLFVEEGGGE</sequence>
<dbReference type="InterPro" id="IPR006845">
    <property type="entry name" value="Pex_N"/>
</dbReference>